<keyword evidence="5" id="KW-0418">Kinase</keyword>
<dbReference type="PANTHER" id="PTHR24416:SF600">
    <property type="entry name" value="PDGF- AND VEGF-RECEPTOR RELATED, ISOFORM J"/>
    <property type="match status" value="1"/>
</dbReference>
<keyword evidence="7" id="KW-0829">Tyrosine-protein kinase</keyword>
<keyword evidence="3" id="KW-0808">Transferase</keyword>
<feature type="non-terminal residue" evidence="9">
    <location>
        <position position="143"/>
    </location>
</feature>
<dbReference type="SMART" id="SM00219">
    <property type="entry name" value="TyrKc"/>
    <property type="match status" value="1"/>
</dbReference>
<dbReference type="InterPro" id="IPR001245">
    <property type="entry name" value="Ser-Thr/Tyr_kinase_cat_dom"/>
</dbReference>
<dbReference type="InterPro" id="IPR011009">
    <property type="entry name" value="Kinase-like_dom_sf"/>
</dbReference>
<feature type="non-terminal residue" evidence="9">
    <location>
        <position position="1"/>
    </location>
</feature>
<keyword evidence="10" id="KW-1185">Reference proteome</keyword>
<keyword evidence="2" id="KW-0597">Phosphoprotein</keyword>
<keyword evidence="6" id="KW-0067">ATP-binding</keyword>
<dbReference type="Gene3D" id="1.10.510.10">
    <property type="entry name" value="Transferase(Phosphotransferase) domain 1"/>
    <property type="match status" value="1"/>
</dbReference>
<dbReference type="InterPro" id="IPR001824">
    <property type="entry name" value="Tyr_kinase_rcpt_3_CS"/>
</dbReference>
<evidence type="ECO:0000256" key="2">
    <source>
        <dbReference type="ARBA" id="ARBA00022553"/>
    </source>
</evidence>
<dbReference type="PROSITE" id="PS50011">
    <property type="entry name" value="PROTEIN_KINASE_DOM"/>
    <property type="match status" value="1"/>
</dbReference>
<dbReference type="PROSITE" id="PS00240">
    <property type="entry name" value="RECEPTOR_TYR_KIN_III"/>
    <property type="match status" value="1"/>
</dbReference>
<evidence type="ECO:0000256" key="5">
    <source>
        <dbReference type="ARBA" id="ARBA00022777"/>
    </source>
</evidence>
<evidence type="ECO:0000313" key="10">
    <source>
        <dbReference type="Proteomes" id="UP001152795"/>
    </source>
</evidence>
<evidence type="ECO:0000256" key="7">
    <source>
        <dbReference type="ARBA" id="ARBA00023137"/>
    </source>
</evidence>
<dbReference type="GO" id="GO:0005886">
    <property type="term" value="C:plasma membrane"/>
    <property type="evidence" value="ECO:0007669"/>
    <property type="project" value="TreeGrafter"/>
</dbReference>
<evidence type="ECO:0000256" key="4">
    <source>
        <dbReference type="ARBA" id="ARBA00022741"/>
    </source>
</evidence>
<evidence type="ECO:0000256" key="6">
    <source>
        <dbReference type="ARBA" id="ARBA00022840"/>
    </source>
</evidence>
<keyword evidence="9" id="KW-0675">Receptor</keyword>
<dbReference type="Pfam" id="PF07714">
    <property type="entry name" value="PK_Tyr_Ser-Thr"/>
    <property type="match status" value="1"/>
</dbReference>
<dbReference type="Proteomes" id="UP001152795">
    <property type="component" value="Unassembled WGS sequence"/>
</dbReference>
<dbReference type="InterPro" id="IPR000719">
    <property type="entry name" value="Prot_kinase_dom"/>
</dbReference>
<dbReference type="InterPro" id="IPR050122">
    <property type="entry name" value="RTK"/>
</dbReference>
<accession>A0A7D9LQQ7</accession>
<evidence type="ECO:0000259" key="8">
    <source>
        <dbReference type="PROSITE" id="PS50011"/>
    </source>
</evidence>
<keyword evidence="4" id="KW-0547">Nucleotide-binding</keyword>
<organism evidence="9 10">
    <name type="scientific">Paramuricea clavata</name>
    <name type="common">Red gorgonian</name>
    <name type="synonym">Violescent sea-whip</name>
    <dbReference type="NCBI Taxonomy" id="317549"/>
    <lineage>
        <taxon>Eukaryota</taxon>
        <taxon>Metazoa</taxon>
        <taxon>Cnidaria</taxon>
        <taxon>Anthozoa</taxon>
        <taxon>Octocorallia</taxon>
        <taxon>Malacalcyonacea</taxon>
        <taxon>Plexauridae</taxon>
        <taxon>Paramuricea</taxon>
    </lineage>
</organism>
<dbReference type="PRINTS" id="PR00109">
    <property type="entry name" value="TYRKINASE"/>
</dbReference>
<name>A0A7D9LQQ7_PARCT</name>
<dbReference type="Gene3D" id="3.30.200.20">
    <property type="entry name" value="Phosphorylase Kinase, domain 1"/>
    <property type="match status" value="1"/>
</dbReference>
<protein>
    <recommendedName>
        <fullName evidence="1">receptor protein-tyrosine kinase</fullName>
        <ecNumber evidence="1">2.7.10.1</ecNumber>
    </recommendedName>
</protein>
<dbReference type="EMBL" id="CACRXK020023098">
    <property type="protein sequence ID" value="CAB4037450.1"/>
    <property type="molecule type" value="Genomic_DNA"/>
</dbReference>
<gene>
    <name evidence="9" type="ORF">PACLA_8A000612</name>
</gene>
<proteinExistence type="predicted"/>
<dbReference type="InterPro" id="IPR008266">
    <property type="entry name" value="Tyr_kinase_AS"/>
</dbReference>
<dbReference type="GO" id="GO:0043235">
    <property type="term" value="C:receptor complex"/>
    <property type="evidence" value="ECO:0007669"/>
    <property type="project" value="TreeGrafter"/>
</dbReference>
<evidence type="ECO:0000256" key="3">
    <source>
        <dbReference type="ARBA" id="ARBA00022679"/>
    </source>
</evidence>
<dbReference type="GO" id="GO:0007169">
    <property type="term" value="P:cell surface receptor protein tyrosine kinase signaling pathway"/>
    <property type="evidence" value="ECO:0007669"/>
    <property type="project" value="InterPro"/>
</dbReference>
<sequence length="143" mass="16150">DSDKEKLVDLQSELKILIHVGEHENIVNLLGACTKGTNYDLWIILEYCANGDLRSFLRRGGNHYEENETSLAVDLSVTFGPRKLIHIALQIAKGMEFLISRKVIHRDLAARNVLLGNGFVAKVADFGLARDVYKYQKYVKKSC</sequence>
<comment type="caution">
    <text evidence="9">The sequence shown here is derived from an EMBL/GenBank/DDBJ whole genome shotgun (WGS) entry which is preliminary data.</text>
</comment>
<dbReference type="PROSITE" id="PS00109">
    <property type="entry name" value="PROTEIN_KINASE_TYR"/>
    <property type="match status" value="1"/>
</dbReference>
<dbReference type="EC" id="2.7.10.1" evidence="1"/>
<dbReference type="InterPro" id="IPR020635">
    <property type="entry name" value="Tyr_kinase_cat_dom"/>
</dbReference>
<feature type="domain" description="Protein kinase" evidence="8">
    <location>
        <begin position="1"/>
        <end position="143"/>
    </location>
</feature>
<dbReference type="GO" id="GO:0005524">
    <property type="term" value="F:ATP binding"/>
    <property type="evidence" value="ECO:0007669"/>
    <property type="project" value="UniProtKB-KW"/>
</dbReference>
<evidence type="ECO:0000256" key="1">
    <source>
        <dbReference type="ARBA" id="ARBA00011902"/>
    </source>
</evidence>
<dbReference type="OrthoDB" id="5982816at2759"/>
<dbReference type="AlphaFoldDB" id="A0A7D9LQQ7"/>
<evidence type="ECO:0000313" key="9">
    <source>
        <dbReference type="EMBL" id="CAB4037450.1"/>
    </source>
</evidence>
<dbReference type="GO" id="GO:0004714">
    <property type="term" value="F:transmembrane receptor protein tyrosine kinase activity"/>
    <property type="evidence" value="ECO:0007669"/>
    <property type="project" value="UniProtKB-EC"/>
</dbReference>
<reference evidence="9" key="1">
    <citation type="submission" date="2020-04" db="EMBL/GenBank/DDBJ databases">
        <authorList>
            <person name="Alioto T."/>
            <person name="Alioto T."/>
            <person name="Gomez Garrido J."/>
        </authorList>
    </citation>
    <scope>NUCLEOTIDE SEQUENCE</scope>
    <source>
        <strain evidence="9">A484AB</strain>
    </source>
</reference>
<dbReference type="SUPFAM" id="SSF56112">
    <property type="entry name" value="Protein kinase-like (PK-like)"/>
    <property type="match status" value="1"/>
</dbReference>
<dbReference type="PANTHER" id="PTHR24416">
    <property type="entry name" value="TYROSINE-PROTEIN KINASE RECEPTOR"/>
    <property type="match status" value="1"/>
</dbReference>